<organism evidence="2 3">
    <name type="scientific">Garicola koreensis</name>
    <dbReference type="NCBI Taxonomy" id="1262554"/>
    <lineage>
        <taxon>Bacteria</taxon>
        <taxon>Bacillati</taxon>
        <taxon>Actinomycetota</taxon>
        <taxon>Actinomycetes</taxon>
        <taxon>Micrococcales</taxon>
        <taxon>Micrococcaceae</taxon>
        <taxon>Garicola</taxon>
    </lineage>
</organism>
<accession>A0A7W5TRB7</accession>
<dbReference type="Proteomes" id="UP000547528">
    <property type="component" value="Unassembled WGS sequence"/>
</dbReference>
<comment type="caution">
    <text evidence="2">The sequence shown here is derived from an EMBL/GenBank/DDBJ whole genome shotgun (WGS) entry which is preliminary data.</text>
</comment>
<sequence length="63" mass="6476">MISSVVIAGSLVLWLEATSTVWLGQGSGIWGLLVAVTIFVGVSLATSAPNRRAADFIDASRSG</sequence>
<reference evidence="2 3" key="1">
    <citation type="submission" date="2020-08" db="EMBL/GenBank/DDBJ databases">
        <title>Sequencing the genomes of 1000 actinobacteria strains.</title>
        <authorList>
            <person name="Klenk H.-P."/>
        </authorList>
    </citation>
    <scope>NUCLEOTIDE SEQUENCE [LARGE SCALE GENOMIC DNA]</scope>
    <source>
        <strain evidence="2 3">DSM 28238</strain>
    </source>
</reference>
<gene>
    <name evidence="2" type="ORF">FHX47_002061</name>
</gene>
<keyword evidence="3" id="KW-1185">Reference proteome</keyword>
<evidence type="ECO:0000313" key="3">
    <source>
        <dbReference type="Proteomes" id="UP000547528"/>
    </source>
</evidence>
<dbReference type="RefSeq" id="WP_221206374.1">
    <property type="nucleotide sequence ID" value="NZ_JACIBT010000019.1"/>
</dbReference>
<dbReference type="EMBL" id="JACIBT010000019">
    <property type="protein sequence ID" value="MBB3668426.1"/>
    <property type="molecule type" value="Genomic_DNA"/>
</dbReference>
<proteinExistence type="predicted"/>
<keyword evidence="1" id="KW-0472">Membrane</keyword>
<feature type="transmembrane region" description="Helical" evidence="1">
    <location>
        <begin position="29"/>
        <end position="48"/>
    </location>
</feature>
<evidence type="ECO:0000313" key="2">
    <source>
        <dbReference type="EMBL" id="MBB3668426.1"/>
    </source>
</evidence>
<keyword evidence="1" id="KW-1133">Transmembrane helix</keyword>
<dbReference type="AlphaFoldDB" id="A0A7W5TRB7"/>
<keyword evidence="1" id="KW-0812">Transmembrane</keyword>
<name>A0A7W5TRB7_9MICC</name>
<evidence type="ECO:0000256" key="1">
    <source>
        <dbReference type="SAM" id="Phobius"/>
    </source>
</evidence>
<protein>
    <submittedName>
        <fullName evidence="2">Uncharacterized protein</fullName>
    </submittedName>
</protein>